<accession>E3HCL6</accession>
<dbReference type="RefSeq" id="WP_013388653.1">
    <property type="nucleotide sequence ID" value="NC_014633.1"/>
</dbReference>
<dbReference type="OrthoDB" id="9776955at2"/>
<dbReference type="KEGG" id="ipo:Ilyop_2230"/>
<proteinExistence type="predicted"/>
<dbReference type="AlphaFoldDB" id="E3HCL6"/>
<dbReference type="EMBL" id="CP002282">
    <property type="protein sequence ID" value="ADO83992.1"/>
    <property type="molecule type" value="Genomic_DNA"/>
</dbReference>
<dbReference type="PROSITE" id="PS51257">
    <property type="entry name" value="PROKAR_LIPOPROTEIN"/>
    <property type="match status" value="1"/>
</dbReference>
<dbReference type="InterPro" id="IPR028082">
    <property type="entry name" value="Peripla_BP_I"/>
</dbReference>
<dbReference type="CDD" id="cd06325">
    <property type="entry name" value="PBP1_ABC_unchar_transporter"/>
    <property type="match status" value="1"/>
</dbReference>
<sequence>MKKLLIMCFVILAAIGCGKKEELKPIKVGITQIVEHPSLDEVRKGVEDAISKSEFKDRVELNYQNAQGDFNTAQMIATSFKESEDMVVAITTPSAQAAQNQISDKPVFFAAVTNPDVAGLTASNVTGVSDQSPVEKQIELIMDLLPEAEKVGIVYNTSEQNSVYLTELFTDKAKEAGLKVVVRGITNVNEVASALDTIMPEIDVLYTSIDNTIASAYPLVIQKADQGKVPVIGATKPYVYQGAVATEGIEDYQVGYQTGEMLVRYLQGEKIEDMPYETVKNSSLYINRKKSQEYNIKISETLKERAEMVD</sequence>
<name>E3HCL6_ILYPC</name>
<dbReference type="HOGENOM" id="CLU_058196_1_0_0"/>
<dbReference type="Gene3D" id="3.40.50.2300">
    <property type="match status" value="2"/>
</dbReference>
<geneLocation type="plasmid" evidence="1 2">
    <name>pILYOP01</name>
</geneLocation>
<keyword evidence="1" id="KW-0614">Plasmid</keyword>
<protein>
    <recommendedName>
        <fullName evidence="3">ABC transporter substrate binding protein</fullName>
    </recommendedName>
</protein>
<reference evidence="1 2" key="1">
    <citation type="journal article" date="2010" name="Stand. Genomic Sci.">
        <title>Complete genome sequence of Ilyobacter polytropus type strain (CuHbu1).</title>
        <authorList>
            <person name="Sikorski J."/>
            <person name="Chertkov O."/>
            <person name="Lapidus A."/>
            <person name="Nolan M."/>
            <person name="Lucas S."/>
            <person name="Del Rio T.G."/>
            <person name="Tice H."/>
            <person name="Cheng J.F."/>
            <person name="Tapia R."/>
            <person name="Han C."/>
            <person name="Goodwin L."/>
            <person name="Pitluck S."/>
            <person name="Liolios K."/>
            <person name="Ivanova N."/>
            <person name="Mavromatis K."/>
            <person name="Mikhailova N."/>
            <person name="Pati A."/>
            <person name="Chen A."/>
            <person name="Palaniappan K."/>
            <person name="Land M."/>
            <person name="Hauser L."/>
            <person name="Chang Y.J."/>
            <person name="Jeffries C.D."/>
            <person name="Brambilla E."/>
            <person name="Yasawong M."/>
            <person name="Rohde M."/>
            <person name="Pukall R."/>
            <person name="Spring S."/>
            <person name="Goker M."/>
            <person name="Woyke T."/>
            <person name="Bristow J."/>
            <person name="Eisen J.A."/>
            <person name="Markowitz V."/>
            <person name="Hugenholtz P."/>
            <person name="Kyrpides N.C."/>
            <person name="Klenk H.P."/>
        </authorList>
    </citation>
    <scope>NUCLEOTIDE SEQUENCE [LARGE SCALE GENOMIC DNA]</scope>
    <source>
        <strain evidence="2">ATCC 51220 / DSM 2926 / LMG 16218 / CuHBu1</strain>
        <plasmid evidence="2">pILYOP01</plasmid>
    </source>
</reference>
<evidence type="ECO:0000313" key="1">
    <source>
        <dbReference type="EMBL" id="ADO83992.1"/>
    </source>
</evidence>
<evidence type="ECO:0000313" key="2">
    <source>
        <dbReference type="Proteomes" id="UP000006875"/>
    </source>
</evidence>
<evidence type="ECO:0008006" key="3">
    <source>
        <dbReference type="Google" id="ProtNLM"/>
    </source>
</evidence>
<dbReference type="InterPro" id="IPR007487">
    <property type="entry name" value="ABC_transpt-TYRBP-like"/>
</dbReference>
<keyword evidence="2" id="KW-1185">Reference proteome</keyword>
<dbReference type="Proteomes" id="UP000006875">
    <property type="component" value="Plasmid pILYOP01"/>
</dbReference>
<dbReference type="PANTHER" id="PTHR35271">
    <property type="entry name" value="ABC TRANSPORTER, SUBSTRATE-BINDING LIPOPROTEIN-RELATED"/>
    <property type="match status" value="1"/>
</dbReference>
<gene>
    <name evidence="1" type="ordered locus">Ilyop_2230</name>
</gene>
<organism evidence="1 2">
    <name type="scientific">Ilyobacter polytropus (strain ATCC 51220 / DSM 2926 / LMG 16218 / CuHBu1)</name>
    <dbReference type="NCBI Taxonomy" id="572544"/>
    <lineage>
        <taxon>Bacteria</taxon>
        <taxon>Fusobacteriati</taxon>
        <taxon>Fusobacteriota</taxon>
        <taxon>Fusobacteriia</taxon>
        <taxon>Fusobacteriales</taxon>
        <taxon>Fusobacteriaceae</taxon>
        <taxon>Ilyobacter</taxon>
    </lineage>
</organism>
<dbReference type="SUPFAM" id="SSF53822">
    <property type="entry name" value="Periplasmic binding protein-like I"/>
    <property type="match status" value="1"/>
</dbReference>
<dbReference type="PANTHER" id="PTHR35271:SF1">
    <property type="entry name" value="ABC TRANSPORTER, SUBSTRATE-BINDING LIPOPROTEIN"/>
    <property type="match status" value="1"/>
</dbReference>
<dbReference type="Pfam" id="PF04392">
    <property type="entry name" value="ABC_sub_bind"/>
    <property type="match status" value="1"/>
</dbReference>